<dbReference type="Pfam" id="PF07732">
    <property type="entry name" value="Cu-oxidase_3"/>
    <property type="match status" value="1"/>
</dbReference>
<sequence>MEKKEELQMTDVVGTRKWCGSVGGIVDAPIDKVWTMVSKSSRLHEWMPMVEKCTDLSGEEGVPGYTRLVSGFMFPQKDGDRSWIKEMLVHMDPLSHSYIYRMEASNVGLDGSLNSLKLVDYGDGSTLVHWKFDIDPVEGVSEEYTVDYLGYLYKSCINRIEGAVEALCNLGRVKQSKMMEFRVLVLMLVAAFLYPTCIESGVRNYKFSVVRENTTTLCASKPIIVVNGKFPGPTLYAREDDTVIVRVVNHVKDNVTIHWHGVRQLRTGWSDGPAYITQCPIQTGQSYIYNFTLTGQRGTLLWHAHINWQRATVHGAIVILPKHGVPYPFPKPDKEEIIILGEWWKSDVEVVINQAMKLGQPPNVSDAHTINGLPGPAPNCSSQGYTLQVETGKTYLLRIVNAAVNEELFFKIAGHQLTIVEVDASYTKPFKTDTVFIGPGQTTNAPLTADQKIGNYLMAISPFMDTIVATDNQTATGTLRYKGMLAVSPTSLTVMPPQNATPITAKFMDSLRSLNSKEYPANVPQTVDHSLMFAIGVGVNPCATCVNGSRVIADINNVSFVMPTTAILQAHYYNISRVYTDDFPANPPNPYNYTGTPPTNIQTNNGTKVYRLAYNSTVQLVLQGTSIIAPESHPTHLHGFNFYVVGKGLGNYDPKNDPKNFNLVDPVERNTISVPTGGWTAIRFRADNPEFMATAMESLARYFSGMVYALPFGSAHNMGA</sequence>
<evidence type="ECO:0000256" key="3">
    <source>
        <dbReference type="ARBA" id="ARBA00010609"/>
    </source>
</evidence>
<keyword evidence="8 13" id="KW-0677">Repeat</keyword>
<dbReference type="EC" id="1.10.3.2" evidence="4 13"/>
<dbReference type="CDD" id="cd13849">
    <property type="entry name" value="CuRO_1_LCC_plant"/>
    <property type="match status" value="1"/>
</dbReference>
<evidence type="ECO:0000256" key="10">
    <source>
        <dbReference type="ARBA" id="ARBA00023008"/>
    </source>
</evidence>
<dbReference type="InterPro" id="IPR034288">
    <property type="entry name" value="CuRO_1_LCC"/>
</dbReference>
<keyword evidence="11" id="KW-0325">Glycoprotein</keyword>
<reference evidence="17" key="2">
    <citation type="journal article" date="2024" name="Plant">
        <title>Genomic evolution and insights into agronomic trait innovations of Sesamum species.</title>
        <authorList>
            <person name="Miao H."/>
            <person name="Wang L."/>
            <person name="Qu L."/>
            <person name="Liu H."/>
            <person name="Sun Y."/>
            <person name="Le M."/>
            <person name="Wang Q."/>
            <person name="Wei S."/>
            <person name="Zheng Y."/>
            <person name="Lin W."/>
            <person name="Duan Y."/>
            <person name="Cao H."/>
            <person name="Xiong S."/>
            <person name="Wang X."/>
            <person name="Wei L."/>
            <person name="Li C."/>
            <person name="Ma Q."/>
            <person name="Ju M."/>
            <person name="Zhao R."/>
            <person name="Li G."/>
            <person name="Mu C."/>
            <person name="Tian Q."/>
            <person name="Mei H."/>
            <person name="Zhang T."/>
            <person name="Gao T."/>
            <person name="Zhang H."/>
        </authorList>
    </citation>
    <scope>NUCLEOTIDE SEQUENCE</scope>
    <source>
        <strain evidence="17">KEN8</strain>
    </source>
</reference>
<keyword evidence="6 13" id="KW-0964">Secreted</keyword>
<comment type="similarity">
    <text evidence="3 13">Belongs to the multicopper oxidase family.</text>
</comment>
<feature type="domain" description="Plastocyanin-like" evidence="14">
    <location>
        <begin position="336"/>
        <end position="483"/>
    </location>
</feature>
<dbReference type="Gene3D" id="2.60.40.420">
    <property type="entry name" value="Cupredoxins - blue copper proteins"/>
    <property type="match status" value="3"/>
</dbReference>
<evidence type="ECO:0000259" key="16">
    <source>
        <dbReference type="Pfam" id="PF07732"/>
    </source>
</evidence>
<protein>
    <recommendedName>
        <fullName evidence="4 13">Laccase</fullName>
        <ecNumber evidence="4 13">1.10.3.2</ecNumber>
    </recommendedName>
    <alternativeName>
        <fullName evidence="13">Benzenediol:oxygen oxidoreductase</fullName>
    </alternativeName>
    <alternativeName>
        <fullName evidence="13">Diphenol oxidase</fullName>
    </alternativeName>
    <alternativeName>
        <fullName evidence="13">Urishiol oxidase</fullName>
    </alternativeName>
</protein>
<dbReference type="GO" id="GO:0046274">
    <property type="term" value="P:lignin catabolic process"/>
    <property type="evidence" value="ECO:0007669"/>
    <property type="project" value="UniProtKB-KW"/>
</dbReference>
<evidence type="ECO:0000256" key="1">
    <source>
        <dbReference type="ARBA" id="ARBA00000349"/>
    </source>
</evidence>
<dbReference type="GO" id="GO:0048046">
    <property type="term" value="C:apoplast"/>
    <property type="evidence" value="ECO:0007669"/>
    <property type="project" value="UniProtKB-SubCell"/>
</dbReference>
<comment type="caution">
    <text evidence="17">The sequence shown here is derived from an EMBL/GenBank/DDBJ whole genome shotgun (WGS) entry which is preliminary data.</text>
</comment>
<dbReference type="InterPro" id="IPR019587">
    <property type="entry name" value="Polyketide_cyclase/dehydratase"/>
</dbReference>
<dbReference type="EMBL" id="JACGWM010000003">
    <property type="protein sequence ID" value="KAL0382091.1"/>
    <property type="molecule type" value="Genomic_DNA"/>
</dbReference>
<dbReference type="GO" id="GO:0004864">
    <property type="term" value="F:protein phosphatase inhibitor activity"/>
    <property type="evidence" value="ECO:0007669"/>
    <property type="project" value="UniProtKB-ARBA"/>
</dbReference>
<evidence type="ECO:0000256" key="13">
    <source>
        <dbReference type="RuleBase" id="RU361119"/>
    </source>
</evidence>
<gene>
    <name evidence="17" type="ORF">Scaly_0496400</name>
</gene>
<dbReference type="InterPro" id="IPR017761">
    <property type="entry name" value="Laccase"/>
</dbReference>
<evidence type="ECO:0000256" key="9">
    <source>
        <dbReference type="ARBA" id="ARBA00023002"/>
    </source>
</evidence>
<dbReference type="FunFam" id="2.60.40.420:FF:000062">
    <property type="entry name" value="Laccase"/>
    <property type="match status" value="1"/>
</dbReference>
<evidence type="ECO:0000256" key="2">
    <source>
        <dbReference type="ARBA" id="ARBA00004271"/>
    </source>
</evidence>
<comment type="cofactor">
    <cofactor evidence="13">
        <name>Cu cation</name>
        <dbReference type="ChEBI" id="CHEBI:23378"/>
    </cofactor>
    <text evidence="13">Binds 4 Cu cations per monomer.</text>
</comment>
<organism evidence="17">
    <name type="scientific">Sesamum calycinum</name>
    <dbReference type="NCBI Taxonomy" id="2727403"/>
    <lineage>
        <taxon>Eukaryota</taxon>
        <taxon>Viridiplantae</taxon>
        <taxon>Streptophyta</taxon>
        <taxon>Embryophyta</taxon>
        <taxon>Tracheophyta</taxon>
        <taxon>Spermatophyta</taxon>
        <taxon>Magnoliopsida</taxon>
        <taxon>eudicotyledons</taxon>
        <taxon>Gunneridae</taxon>
        <taxon>Pentapetalae</taxon>
        <taxon>asterids</taxon>
        <taxon>lamiids</taxon>
        <taxon>Lamiales</taxon>
        <taxon>Pedaliaceae</taxon>
        <taxon>Sesamum</taxon>
    </lineage>
</organism>
<dbReference type="InterPro" id="IPR011707">
    <property type="entry name" value="Cu-oxidase-like_N"/>
</dbReference>
<dbReference type="SUPFAM" id="SSF49503">
    <property type="entry name" value="Cupredoxins"/>
    <property type="match status" value="3"/>
</dbReference>
<evidence type="ECO:0000256" key="8">
    <source>
        <dbReference type="ARBA" id="ARBA00022737"/>
    </source>
</evidence>
<dbReference type="InterPro" id="IPR023393">
    <property type="entry name" value="START-like_dom_sf"/>
</dbReference>
<evidence type="ECO:0000256" key="5">
    <source>
        <dbReference type="ARBA" id="ARBA00022523"/>
    </source>
</evidence>
<comment type="function">
    <text evidence="13">Lignin degradation and detoxification of lignin-derived products.</text>
</comment>
<dbReference type="Gene3D" id="3.30.530.20">
    <property type="match status" value="1"/>
</dbReference>
<comment type="catalytic activity">
    <reaction evidence="1 13">
        <text>4 hydroquinone + O2 = 4 benzosemiquinone + 2 H2O</text>
        <dbReference type="Rhea" id="RHEA:11276"/>
        <dbReference type="ChEBI" id="CHEBI:15377"/>
        <dbReference type="ChEBI" id="CHEBI:15379"/>
        <dbReference type="ChEBI" id="CHEBI:17594"/>
        <dbReference type="ChEBI" id="CHEBI:17977"/>
        <dbReference type="EC" id="1.10.3.2"/>
    </reaction>
</comment>
<feature type="domain" description="Plastocyanin-like" evidence="16">
    <location>
        <begin position="211"/>
        <end position="322"/>
    </location>
</feature>
<evidence type="ECO:0000256" key="4">
    <source>
        <dbReference type="ARBA" id="ARBA00012297"/>
    </source>
</evidence>
<keyword evidence="12 13" id="KW-0439">Lignin degradation</keyword>
<feature type="domain" description="Plastocyanin-like" evidence="15">
    <location>
        <begin position="583"/>
        <end position="690"/>
    </location>
</feature>
<dbReference type="CDD" id="cd13875">
    <property type="entry name" value="CuRO_2_LCC_plant"/>
    <property type="match status" value="1"/>
</dbReference>
<dbReference type="Pfam" id="PF10604">
    <property type="entry name" value="Polyketide_cyc2"/>
    <property type="match status" value="1"/>
</dbReference>
<dbReference type="InterPro" id="IPR034285">
    <property type="entry name" value="CuRO_2_LCC"/>
</dbReference>
<dbReference type="InterPro" id="IPR001117">
    <property type="entry name" value="Cu-oxidase_2nd"/>
</dbReference>
<evidence type="ECO:0000259" key="14">
    <source>
        <dbReference type="Pfam" id="PF00394"/>
    </source>
</evidence>
<dbReference type="Pfam" id="PF00394">
    <property type="entry name" value="Cu-oxidase"/>
    <property type="match status" value="1"/>
</dbReference>
<keyword evidence="9 13" id="KW-0560">Oxidoreductase</keyword>
<dbReference type="GO" id="GO:0052716">
    <property type="term" value="F:hydroquinone:oxygen oxidoreductase activity"/>
    <property type="evidence" value="ECO:0007669"/>
    <property type="project" value="UniProtKB-EC"/>
</dbReference>
<evidence type="ECO:0000256" key="6">
    <source>
        <dbReference type="ARBA" id="ARBA00022525"/>
    </source>
</evidence>
<dbReference type="PANTHER" id="PTHR11709">
    <property type="entry name" value="MULTI-COPPER OXIDASE"/>
    <property type="match status" value="1"/>
</dbReference>
<keyword evidence="7 13" id="KW-0479">Metal-binding</keyword>
<evidence type="ECO:0000313" key="17">
    <source>
        <dbReference type="EMBL" id="KAL0382091.1"/>
    </source>
</evidence>
<dbReference type="SUPFAM" id="SSF55961">
    <property type="entry name" value="Bet v1-like"/>
    <property type="match status" value="1"/>
</dbReference>
<dbReference type="InterPro" id="IPR045087">
    <property type="entry name" value="Cu-oxidase_fam"/>
</dbReference>
<dbReference type="FunFam" id="2.60.40.420:FF:000049">
    <property type="entry name" value="Laccase"/>
    <property type="match status" value="1"/>
</dbReference>
<dbReference type="PANTHER" id="PTHR11709:SF317">
    <property type="entry name" value="LACCASE"/>
    <property type="match status" value="1"/>
</dbReference>
<dbReference type="Pfam" id="PF07731">
    <property type="entry name" value="Cu-oxidase_2"/>
    <property type="match status" value="1"/>
</dbReference>
<name>A0AAW2RRM1_9LAMI</name>
<dbReference type="InterPro" id="IPR008972">
    <property type="entry name" value="Cupredoxin"/>
</dbReference>
<evidence type="ECO:0000256" key="7">
    <source>
        <dbReference type="ARBA" id="ARBA00022723"/>
    </source>
</evidence>
<dbReference type="GO" id="GO:0005507">
    <property type="term" value="F:copper ion binding"/>
    <property type="evidence" value="ECO:0007669"/>
    <property type="project" value="InterPro"/>
</dbReference>
<reference evidence="17" key="1">
    <citation type="submission" date="2020-06" db="EMBL/GenBank/DDBJ databases">
        <authorList>
            <person name="Li T."/>
            <person name="Hu X."/>
            <person name="Zhang T."/>
            <person name="Song X."/>
            <person name="Zhang H."/>
            <person name="Dai N."/>
            <person name="Sheng W."/>
            <person name="Hou X."/>
            <person name="Wei L."/>
        </authorList>
    </citation>
    <scope>NUCLEOTIDE SEQUENCE</scope>
    <source>
        <strain evidence="17">KEN8</strain>
        <tissue evidence="17">Leaf</tissue>
    </source>
</reference>
<comment type="subcellular location">
    <subcellularLocation>
        <location evidence="2 13">Secreted</location>
        <location evidence="2 13">Extracellular space</location>
        <location evidence="2 13">Apoplast</location>
    </subcellularLocation>
</comment>
<keyword evidence="10 13" id="KW-0186">Copper</keyword>
<accession>A0AAW2RRM1</accession>
<evidence type="ECO:0000256" key="11">
    <source>
        <dbReference type="ARBA" id="ARBA00023180"/>
    </source>
</evidence>
<dbReference type="NCBIfam" id="TIGR03389">
    <property type="entry name" value="laccase"/>
    <property type="match status" value="1"/>
</dbReference>
<dbReference type="AlphaFoldDB" id="A0AAW2RRM1"/>
<dbReference type="CDD" id="cd07821">
    <property type="entry name" value="PYR_PYL_RCAR_like"/>
    <property type="match status" value="1"/>
</dbReference>
<proteinExistence type="inferred from homology"/>
<dbReference type="InterPro" id="IPR011706">
    <property type="entry name" value="Cu-oxidase_C"/>
</dbReference>
<evidence type="ECO:0000256" key="12">
    <source>
        <dbReference type="ARBA" id="ARBA00023185"/>
    </source>
</evidence>
<keyword evidence="5 13" id="KW-0052">Apoplast</keyword>
<evidence type="ECO:0000259" key="15">
    <source>
        <dbReference type="Pfam" id="PF07731"/>
    </source>
</evidence>